<gene>
    <name evidence="1" type="ORF">BJ138DRAFT_1017962</name>
</gene>
<accession>A0ACB7ZW35</accession>
<proteinExistence type="predicted"/>
<reference evidence="1" key="1">
    <citation type="journal article" date="2021" name="New Phytol.">
        <title>Evolutionary innovations through gain and loss of genes in the ectomycorrhizal Boletales.</title>
        <authorList>
            <person name="Wu G."/>
            <person name="Miyauchi S."/>
            <person name="Morin E."/>
            <person name="Kuo A."/>
            <person name="Drula E."/>
            <person name="Varga T."/>
            <person name="Kohler A."/>
            <person name="Feng B."/>
            <person name="Cao Y."/>
            <person name="Lipzen A."/>
            <person name="Daum C."/>
            <person name="Hundley H."/>
            <person name="Pangilinan J."/>
            <person name="Johnson J."/>
            <person name="Barry K."/>
            <person name="LaButti K."/>
            <person name="Ng V."/>
            <person name="Ahrendt S."/>
            <person name="Min B."/>
            <person name="Choi I.G."/>
            <person name="Park H."/>
            <person name="Plett J.M."/>
            <person name="Magnuson J."/>
            <person name="Spatafora J.W."/>
            <person name="Nagy L.G."/>
            <person name="Henrissat B."/>
            <person name="Grigoriev I.V."/>
            <person name="Yang Z.L."/>
            <person name="Xu J."/>
            <person name="Martin F.M."/>
        </authorList>
    </citation>
    <scope>NUCLEOTIDE SEQUENCE</scope>
    <source>
        <strain evidence="1">ATCC 28755</strain>
    </source>
</reference>
<comment type="caution">
    <text evidence="1">The sequence shown here is derived from an EMBL/GenBank/DDBJ whole genome shotgun (WGS) entry which is preliminary data.</text>
</comment>
<evidence type="ECO:0000313" key="1">
    <source>
        <dbReference type="EMBL" id="KAH7905265.1"/>
    </source>
</evidence>
<protein>
    <submittedName>
        <fullName evidence="1">Uncharacterized protein</fullName>
    </submittedName>
</protein>
<dbReference type="Proteomes" id="UP000790377">
    <property type="component" value="Unassembled WGS sequence"/>
</dbReference>
<keyword evidence="2" id="KW-1185">Reference proteome</keyword>
<organism evidence="1 2">
    <name type="scientific">Hygrophoropsis aurantiaca</name>
    <dbReference type="NCBI Taxonomy" id="72124"/>
    <lineage>
        <taxon>Eukaryota</taxon>
        <taxon>Fungi</taxon>
        <taxon>Dikarya</taxon>
        <taxon>Basidiomycota</taxon>
        <taxon>Agaricomycotina</taxon>
        <taxon>Agaricomycetes</taxon>
        <taxon>Agaricomycetidae</taxon>
        <taxon>Boletales</taxon>
        <taxon>Coniophorineae</taxon>
        <taxon>Hygrophoropsidaceae</taxon>
        <taxon>Hygrophoropsis</taxon>
    </lineage>
</organism>
<dbReference type="EMBL" id="MU268232">
    <property type="protein sequence ID" value="KAH7905265.1"/>
    <property type="molecule type" value="Genomic_DNA"/>
</dbReference>
<evidence type="ECO:0000313" key="2">
    <source>
        <dbReference type="Proteomes" id="UP000790377"/>
    </source>
</evidence>
<name>A0ACB7ZW35_9AGAM</name>
<sequence>MRQKFQSDADAKLRTALENMRYKACTDEDIAFLMTRVSSDSPGSPSLKDSKFRDVSIITAWNSQKDRINELGAHRFAMDHGDELVDFYSEDKWADGNKLNDKSNKKSKLTAHCHEAISLEDQDVLWSLSPHTSDHFAPKLQLCVGMPIIIRNNDATELCITKGQEAVVVGWQANIGSKGQRVLDTLFVSLNNPPTDVHIDGLPPNVVPIPKTTRTVPVCLQNDTVVQVVREQVNVLLNFAMTDYASQGKTRPYNVVDLQHCNSHQSYYTCLSRSASAEGTVIMQSFDIRKITGGASGWLRQEYRTLELLDEITLLKYNNKLPSFVDSHRRNTLISLYQQWKGKMHIPSRVPHQIEWSHADPFEIDNTVDNLEWKVLDRKGFYEEKLKEERSKFVPAQGSKPLELVTAAKRKADCDLDSNVAHKKPKNCFEPLTSIDTMIGLKWDSVNYSCAYDSFFTILWSIWLSSPHRWNKHLKNYTTYTDSLLKGFQHCFHNIASLEDARDTVRNGLHSYNSNKFPMGTEGASVSELAHTMIGTHHDPLSWIRCVACGAKVPTGNKLAHVYCPVVNQSTTTAEWLAAKWTNTDNEKRRCSSCNQQVSGQWQSDTPPKLVILDIFNQQISISHLIYAKGNKLNTKLYLKGVVYYKENHFTSIIITPNGHLKFHDGMLSITLQDMGAPLSTLSPSDLTCHNGAIACLAVYARSL</sequence>